<keyword evidence="11" id="KW-1185">Reference proteome</keyword>
<dbReference type="Gramene" id="KFK33902">
    <property type="protein sequence ID" value="KFK33902"/>
    <property type="gene ID" value="AALP_AA5G075600"/>
</dbReference>
<dbReference type="EMBL" id="CM002873">
    <property type="protein sequence ID" value="KFK33902.1"/>
    <property type="molecule type" value="Genomic_DNA"/>
</dbReference>
<keyword evidence="8 9" id="KW-0339">Growth factor</keyword>
<evidence type="ECO:0000256" key="8">
    <source>
        <dbReference type="ARBA" id="ARBA00023030"/>
    </source>
</evidence>
<evidence type="ECO:0000256" key="4">
    <source>
        <dbReference type="ARBA" id="ARBA00022525"/>
    </source>
</evidence>
<comment type="similarity">
    <text evidence="2 9">Belongs to the phytosulfokine family.</text>
</comment>
<gene>
    <name evidence="10" type="ordered locus">AALP_Aa5g075600</name>
</gene>
<dbReference type="PANTHER" id="PTHR33285">
    <property type="entry name" value="PHYTOSULFOKINES 3"/>
    <property type="match status" value="1"/>
</dbReference>
<dbReference type="GO" id="GO:0030154">
    <property type="term" value="P:cell differentiation"/>
    <property type="evidence" value="ECO:0007669"/>
    <property type="project" value="UniProtKB-UniRule"/>
</dbReference>
<keyword evidence="6 9" id="KW-0732">Signal</keyword>
<dbReference type="InterPro" id="IPR009438">
    <property type="entry name" value="Phytosulfokine"/>
</dbReference>
<protein>
    <recommendedName>
        <fullName evidence="9">Phytosulfokine</fullName>
    </recommendedName>
    <component>
        <recommendedName>
            <fullName evidence="9">Phytosulfokine-alpha</fullName>
            <shortName evidence="9">PSK-alpha</shortName>
            <shortName evidence="9">Phytosulfokine-a</shortName>
        </recommendedName>
    </component>
    <component>
        <recommendedName>
            <fullName evidence="9">Phytosulfokine-beta</fullName>
            <shortName evidence="9">PSK-beta</shortName>
            <shortName evidence="9">Phytosulfokine-b</shortName>
        </recommendedName>
    </component>
</protein>
<evidence type="ECO:0000256" key="9">
    <source>
        <dbReference type="RuleBase" id="RU368031"/>
    </source>
</evidence>
<evidence type="ECO:0000313" key="10">
    <source>
        <dbReference type="EMBL" id="KFK33902.1"/>
    </source>
</evidence>
<comment type="PTM">
    <text evidence="9">Sulfation is important for activity and for the binding to a putative membrane receptor.</text>
</comment>
<evidence type="ECO:0000256" key="1">
    <source>
        <dbReference type="ARBA" id="ARBA00004613"/>
    </source>
</evidence>
<dbReference type="GO" id="GO:0005576">
    <property type="term" value="C:extracellular region"/>
    <property type="evidence" value="ECO:0007669"/>
    <property type="project" value="UniProtKB-SubCell"/>
</dbReference>
<keyword evidence="7 9" id="KW-0221">Differentiation</keyword>
<dbReference type="GO" id="GO:0008083">
    <property type="term" value="F:growth factor activity"/>
    <property type="evidence" value="ECO:0007669"/>
    <property type="project" value="UniProtKB-UniRule"/>
</dbReference>
<dbReference type="Proteomes" id="UP000029120">
    <property type="component" value="Chromosome 5"/>
</dbReference>
<evidence type="ECO:0000256" key="2">
    <source>
        <dbReference type="ARBA" id="ARBA00010781"/>
    </source>
</evidence>
<dbReference type="PANTHER" id="PTHR33285:SF22">
    <property type="entry name" value="PHYTOSULFOKINES 6-RELATED"/>
    <property type="match status" value="1"/>
</dbReference>
<dbReference type="AlphaFoldDB" id="A0A087GVK0"/>
<reference evidence="11" key="1">
    <citation type="journal article" date="2015" name="Nat. Plants">
        <title>Genome expansion of Arabis alpina linked with retrotransposition and reduced symmetric DNA methylation.</title>
        <authorList>
            <person name="Willing E.M."/>
            <person name="Rawat V."/>
            <person name="Mandakova T."/>
            <person name="Maumus F."/>
            <person name="James G.V."/>
            <person name="Nordstroem K.J."/>
            <person name="Becker C."/>
            <person name="Warthmann N."/>
            <person name="Chica C."/>
            <person name="Szarzynska B."/>
            <person name="Zytnicki M."/>
            <person name="Albani M.C."/>
            <person name="Kiefer C."/>
            <person name="Bergonzi S."/>
            <person name="Castaings L."/>
            <person name="Mateos J.L."/>
            <person name="Berns M.C."/>
            <person name="Bujdoso N."/>
            <person name="Piofczyk T."/>
            <person name="de Lorenzo L."/>
            <person name="Barrero-Sicilia C."/>
            <person name="Mateos I."/>
            <person name="Piednoel M."/>
            <person name="Hagmann J."/>
            <person name="Chen-Min-Tao R."/>
            <person name="Iglesias-Fernandez R."/>
            <person name="Schuster S.C."/>
            <person name="Alonso-Blanco C."/>
            <person name="Roudier F."/>
            <person name="Carbonero P."/>
            <person name="Paz-Ares J."/>
            <person name="Davis S.J."/>
            <person name="Pecinka A."/>
            <person name="Quesneville H."/>
            <person name="Colot V."/>
            <person name="Lysak M.A."/>
            <person name="Weigel D."/>
            <person name="Coupland G."/>
            <person name="Schneeberger K."/>
        </authorList>
    </citation>
    <scope>NUCLEOTIDE SEQUENCE [LARGE SCALE GENOMIC DNA]</scope>
    <source>
        <strain evidence="11">cv. Pajares</strain>
    </source>
</reference>
<comment type="subcellular location">
    <subcellularLocation>
        <location evidence="1 9">Secreted</location>
    </subcellularLocation>
</comment>
<sequence>MKQTLCVLFFIFLMLSTSSTAIRRGAEDPELNPLVSAIPLEDYSLDQPMGMDHCGGEEECLRRRMITESHLDYIYTQHHKH</sequence>
<evidence type="ECO:0000256" key="5">
    <source>
        <dbReference type="ARBA" id="ARBA00022641"/>
    </source>
</evidence>
<dbReference type="Pfam" id="PF06404">
    <property type="entry name" value="PSK"/>
    <property type="match status" value="1"/>
</dbReference>
<dbReference type="GO" id="GO:0008283">
    <property type="term" value="P:cell population proliferation"/>
    <property type="evidence" value="ECO:0007669"/>
    <property type="project" value="UniProtKB-UniRule"/>
</dbReference>
<accession>A0A087GVK0</accession>
<evidence type="ECO:0000256" key="6">
    <source>
        <dbReference type="ARBA" id="ARBA00022729"/>
    </source>
</evidence>
<organism evidence="10 11">
    <name type="scientific">Arabis alpina</name>
    <name type="common">Alpine rock-cress</name>
    <dbReference type="NCBI Taxonomy" id="50452"/>
    <lineage>
        <taxon>Eukaryota</taxon>
        <taxon>Viridiplantae</taxon>
        <taxon>Streptophyta</taxon>
        <taxon>Embryophyta</taxon>
        <taxon>Tracheophyta</taxon>
        <taxon>Spermatophyta</taxon>
        <taxon>Magnoliopsida</taxon>
        <taxon>eudicotyledons</taxon>
        <taxon>Gunneridae</taxon>
        <taxon>Pentapetalae</taxon>
        <taxon>rosids</taxon>
        <taxon>malvids</taxon>
        <taxon>Brassicales</taxon>
        <taxon>Brassicaceae</taxon>
        <taxon>Arabideae</taxon>
        <taxon>Arabis</taxon>
    </lineage>
</organism>
<feature type="signal peptide" evidence="9">
    <location>
        <begin position="1"/>
        <end position="21"/>
    </location>
</feature>
<comment type="function">
    <text evidence="9">Promotes plant cell differentiation, organogenesis and somatic embryogenesis as well as cell proliferation.</text>
</comment>
<proteinExistence type="inferred from homology"/>
<keyword evidence="3 9" id="KW-0217">Developmental protein</keyword>
<dbReference type="OrthoDB" id="1914102at2759"/>
<dbReference type="OMA" id="MEACDEN"/>
<name>A0A087GVK0_ARAAL</name>
<feature type="chain" id="PRO_5031593328" description="Phytosulfokine" evidence="9">
    <location>
        <begin position="22"/>
        <end position="81"/>
    </location>
</feature>
<comment type="PTM">
    <text evidence="9">PSK-alpha is produced by endopeptidase digestion. PSK-beta is produced from PSK-alpha by exopeptidase digestion.</text>
</comment>
<keyword evidence="4 9" id="KW-0964">Secreted</keyword>
<evidence type="ECO:0000256" key="3">
    <source>
        <dbReference type="ARBA" id="ARBA00022473"/>
    </source>
</evidence>
<evidence type="ECO:0000256" key="7">
    <source>
        <dbReference type="ARBA" id="ARBA00022782"/>
    </source>
</evidence>
<evidence type="ECO:0000313" key="11">
    <source>
        <dbReference type="Proteomes" id="UP000029120"/>
    </source>
</evidence>
<keyword evidence="5 9" id="KW-0765">Sulfation</keyword>